<keyword evidence="11" id="KW-1185">Reference proteome</keyword>
<evidence type="ECO:0000256" key="8">
    <source>
        <dbReference type="SAM" id="Phobius"/>
    </source>
</evidence>
<evidence type="ECO:0000256" key="3">
    <source>
        <dbReference type="ARBA" id="ARBA00022475"/>
    </source>
</evidence>
<evidence type="ECO:0000256" key="1">
    <source>
        <dbReference type="ARBA" id="ARBA00004651"/>
    </source>
</evidence>
<feature type="transmembrane region" description="Helical" evidence="8">
    <location>
        <begin position="12"/>
        <end position="39"/>
    </location>
</feature>
<feature type="domain" description="Phosphotransferase system EIIC" evidence="9">
    <location>
        <begin position="20"/>
        <end position="337"/>
    </location>
</feature>
<keyword evidence="2" id="KW-0813">Transport</keyword>
<keyword evidence="5 8" id="KW-0812">Transmembrane</keyword>
<evidence type="ECO:0000313" key="11">
    <source>
        <dbReference type="Proteomes" id="UP000198853"/>
    </source>
</evidence>
<dbReference type="GO" id="GO:0005886">
    <property type="term" value="C:plasma membrane"/>
    <property type="evidence" value="ECO:0007669"/>
    <property type="project" value="UniProtKB-SubCell"/>
</dbReference>
<protein>
    <recommendedName>
        <fullName evidence="9">Phosphotransferase system EIIC domain-containing protein</fullName>
    </recommendedName>
</protein>
<keyword evidence="3" id="KW-1003">Cell membrane</keyword>
<dbReference type="AlphaFoldDB" id="A0A1G8NGD4"/>
<feature type="transmembrane region" description="Helical" evidence="8">
    <location>
        <begin position="169"/>
        <end position="194"/>
    </location>
</feature>
<accession>A0A1G8NGD4</accession>
<evidence type="ECO:0000259" key="9">
    <source>
        <dbReference type="Pfam" id="PF13303"/>
    </source>
</evidence>
<keyword evidence="6 8" id="KW-1133">Transmembrane helix</keyword>
<feature type="transmembrane region" description="Helical" evidence="8">
    <location>
        <begin position="293"/>
        <end position="321"/>
    </location>
</feature>
<reference evidence="10 11" key="1">
    <citation type="submission" date="2016-10" db="EMBL/GenBank/DDBJ databases">
        <authorList>
            <person name="de Groot N.N."/>
        </authorList>
    </citation>
    <scope>NUCLEOTIDE SEQUENCE [LARGE SCALE GENOMIC DNA]</scope>
    <source>
        <strain evidence="10 11">DSM 21771</strain>
    </source>
</reference>
<proteinExistence type="predicted"/>
<organism evidence="10 11">
    <name type="scientific">Natribacillus halophilus</name>
    <dbReference type="NCBI Taxonomy" id="549003"/>
    <lineage>
        <taxon>Bacteria</taxon>
        <taxon>Bacillati</taxon>
        <taxon>Bacillota</taxon>
        <taxon>Bacilli</taxon>
        <taxon>Bacillales</taxon>
        <taxon>Bacillaceae</taxon>
        <taxon>Natribacillus</taxon>
    </lineage>
</organism>
<feature type="transmembrane region" description="Helical" evidence="8">
    <location>
        <begin position="127"/>
        <end position="149"/>
    </location>
</feature>
<gene>
    <name evidence="10" type="ORF">SAMN04488123_10664</name>
</gene>
<feature type="transmembrane region" description="Helical" evidence="8">
    <location>
        <begin position="59"/>
        <end position="79"/>
    </location>
</feature>
<evidence type="ECO:0000256" key="4">
    <source>
        <dbReference type="ARBA" id="ARBA00022597"/>
    </source>
</evidence>
<dbReference type="PANTHER" id="PTHR40063">
    <property type="entry name" value="MEMBRANE PROTEIN-RELATED"/>
    <property type="match status" value="1"/>
</dbReference>
<evidence type="ECO:0000313" key="10">
    <source>
        <dbReference type="EMBL" id="SDI79136.1"/>
    </source>
</evidence>
<sequence length="341" mass="35423">MRAYQEKKGIELSWHTYIITALSYMALGLFSSLIVGLIIQTAGEQIPEHVFIGGFLEDMGALAMSLLGPAIGVAVAYALKAPPLVMFSAVVSGAAGEELGGPAGAFIAVLISVECGKLVSKETRFDILLTPFVTIATGFVLASTIGPAIGSGLEAFGGVINWATEQEPFTMSILVSALMGLALTFPISSAAIAIMLGLDGLAAGAATVGCSAQMVGFAISSFRENRWGGLVSLGVGTSMLQVPNMVRNPWIVVPPTIAGMILAPIAVIGFQMASNAEGAGMGTSGFVGQIMTFTTMGFTMHVFILILVFHIVLPGILTYVIDRGLRKSGRIKDGDMSIKQG</sequence>
<dbReference type="GO" id="GO:0008982">
    <property type="term" value="F:protein-N(PI)-phosphohistidine-sugar phosphotransferase activity"/>
    <property type="evidence" value="ECO:0007669"/>
    <property type="project" value="InterPro"/>
</dbReference>
<dbReference type="GO" id="GO:0009401">
    <property type="term" value="P:phosphoenolpyruvate-dependent sugar phosphotransferase system"/>
    <property type="evidence" value="ECO:0007669"/>
    <property type="project" value="InterPro"/>
</dbReference>
<dbReference type="OrthoDB" id="396983at2"/>
<feature type="transmembrane region" description="Helical" evidence="8">
    <location>
        <begin position="201"/>
        <end position="220"/>
    </location>
</feature>
<evidence type="ECO:0000256" key="6">
    <source>
        <dbReference type="ARBA" id="ARBA00022989"/>
    </source>
</evidence>
<dbReference type="InterPro" id="IPR003352">
    <property type="entry name" value="PTS_EIIC"/>
</dbReference>
<feature type="transmembrane region" description="Helical" evidence="8">
    <location>
        <begin position="250"/>
        <end position="273"/>
    </location>
</feature>
<keyword evidence="4" id="KW-0762">Sugar transport</keyword>
<evidence type="ECO:0000256" key="2">
    <source>
        <dbReference type="ARBA" id="ARBA00022448"/>
    </source>
</evidence>
<comment type="subcellular location">
    <subcellularLocation>
        <location evidence="1">Cell membrane</location>
        <topology evidence="1">Multi-pass membrane protein</topology>
    </subcellularLocation>
</comment>
<dbReference type="Proteomes" id="UP000198853">
    <property type="component" value="Unassembled WGS sequence"/>
</dbReference>
<dbReference type="RefSeq" id="WP_090398029.1">
    <property type="nucleotide sequence ID" value="NZ_FNEN01000006.1"/>
</dbReference>
<dbReference type="Pfam" id="PF13303">
    <property type="entry name" value="PTS_EIIC_2"/>
    <property type="match status" value="1"/>
</dbReference>
<dbReference type="EMBL" id="FNEN01000006">
    <property type="protein sequence ID" value="SDI79136.1"/>
    <property type="molecule type" value="Genomic_DNA"/>
</dbReference>
<evidence type="ECO:0000256" key="5">
    <source>
        <dbReference type="ARBA" id="ARBA00022692"/>
    </source>
</evidence>
<name>A0A1G8NGD4_9BACI</name>
<keyword evidence="7 8" id="KW-0472">Membrane</keyword>
<dbReference type="PANTHER" id="PTHR40063:SF1">
    <property type="entry name" value="MEMBRANE PROTEIN"/>
    <property type="match status" value="1"/>
</dbReference>
<evidence type="ECO:0000256" key="7">
    <source>
        <dbReference type="ARBA" id="ARBA00023136"/>
    </source>
</evidence>